<feature type="transmembrane region" description="Helical" evidence="4">
    <location>
        <begin position="135"/>
        <end position="160"/>
    </location>
</feature>
<gene>
    <name evidence="6" type="ORF">LX87_03936</name>
</gene>
<dbReference type="EMBL" id="QLMC01000005">
    <property type="protein sequence ID" value="RAJ94052.1"/>
    <property type="molecule type" value="Genomic_DNA"/>
</dbReference>
<name>A0A327WRX5_LARAB</name>
<dbReference type="RefSeq" id="WP_170139397.1">
    <property type="nucleotide sequence ID" value="NZ_QLMC01000005.1"/>
</dbReference>
<keyword evidence="4" id="KW-1133">Transmembrane helix</keyword>
<dbReference type="SMART" id="SM00387">
    <property type="entry name" value="HATPase_c"/>
    <property type="match status" value="1"/>
</dbReference>
<dbReference type="Gene3D" id="3.30.565.10">
    <property type="entry name" value="Histidine kinase-like ATPase, C-terminal domain"/>
    <property type="match status" value="1"/>
</dbReference>
<sequence length="410" mass="46914">MKPLIDRLLRTSGLPMTSRQFWRYSFLYWSFFSLIWYCQATMVWLLTPNGRMYYTETLYWLIELLFWWAATPVIIWCAQRFSLLRKQSASRFAMQLLTHVLIAALLYGLELVIEHLLLGSAIAHEQGRAITVRRVLVVFFLSFGTAFSQYMLLVVCYSVLTHIYKLQSLKEQNLQTELINEQLNTQLANAQLQALKMQLNPHFLFNTLHSIVSMLMGNQSRRAIQMVTTLSDLLRSVLMRQQANFLTLREEMTLAKQYLAIQAIRFEDRLTVEYDIAPEAEHCLLPQLILQPLVENAITHGIANRSESALIRIRAQRQEDVLLVEVFDNGLGQKGRRNTAGTGLGLSNTRSRLEKAYGDKAQLQFDQPPGGTTTIRLRIPCQCSLVHPSELKDALACERTAGLSSQTPGK</sequence>
<feature type="domain" description="Histidine kinase" evidence="5">
    <location>
        <begin position="178"/>
        <end position="383"/>
    </location>
</feature>
<evidence type="ECO:0000256" key="4">
    <source>
        <dbReference type="SAM" id="Phobius"/>
    </source>
</evidence>
<dbReference type="InterPro" id="IPR050640">
    <property type="entry name" value="Bact_2-comp_sensor_kinase"/>
</dbReference>
<evidence type="ECO:0000256" key="1">
    <source>
        <dbReference type="ARBA" id="ARBA00000085"/>
    </source>
</evidence>
<dbReference type="InterPro" id="IPR036890">
    <property type="entry name" value="HATPase_C_sf"/>
</dbReference>
<keyword evidence="6" id="KW-0808">Transferase</keyword>
<evidence type="ECO:0000313" key="6">
    <source>
        <dbReference type="EMBL" id="RAJ94052.1"/>
    </source>
</evidence>
<comment type="catalytic activity">
    <reaction evidence="1">
        <text>ATP + protein L-histidine = ADP + protein N-phospho-L-histidine.</text>
        <dbReference type="EC" id="2.7.13.3"/>
    </reaction>
</comment>
<dbReference type="EC" id="2.7.13.3" evidence="2"/>
<organism evidence="6 7">
    <name type="scientific">Larkinella arboricola</name>
    <dbReference type="NCBI Taxonomy" id="643671"/>
    <lineage>
        <taxon>Bacteria</taxon>
        <taxon>Pseudomonadati</taxon>
        <taxon>Bacteroidota</taxon>
        <taxon>Cytophagia</taxon>
        <taxon>Cytophagales</taxon>
        <taxon>Spirosomataceae</taxon>
        <taxon>Larkinella</taxon>
    </lineage>
</organism>
<dbReference type="PANTHER" id="PTHR34220:SF7">
    <property type="entry name" value="SENSOR HISTIDINE KINASE YPDA"/>
    <property type="match status" value="1"/>
</dbReference>
<keyword evidence="7" id="KW-1185">Reference proteome</keyword>
<dbReference type="InterPro" id="IPR004358">
    <property type="entry name" value="Sig_transdc_His_kin-like_C"/>
</dbReference>
<feature type="transmembrane region" description="Helical" evidence="4">
    <location>
        <begin position="58"/>
        <end position="78"/>
    </location>
</feature>
<dbReference type="InterPro" id="IPR010559">
    <property type="entry name" value="Sig_transdc_His_kin_internal"/>
</dbReference>
<protein>
    <recommendedName>
        <fullName evidence="2">histidine kinase</fullName>
        <ecNumber evidence="2">2.7.13.3</ecNumber>
    </recommendedName>
</protein>
<dbReference type="Pfam" id="PF02518">
    <property type="entry name" value="HATPase_c"/>
    <property type="match status" value="1"/>
</dbReference>
<dbReference type="InterPro" id="IPR003594">
    <property type="entry name" value="HATPase_dom"/>
</dbReference>
<dbReference type="Proteomes" id="UP000248790">
    <property type="component" value="Unassembled WGS sequence"/>
</dbReference>
<accession>A0A327WRX5</accession>
<keyword evidence="4" id="KW-0812">Transmembrane</keyword>
<dbReference type="InterPro" id="IPR005467">
    <property type="entry name" value="His_kinase_dom"/>
</dbReference>
<evidence type="ECO:0000256" key="2">
    <source>
        <dbReference type="ARBA" id="ARBA00012438"/>
    </source>
</evidence>
<proteinExistence type="predicted"/>
<dbReference type="GO" id="GO:0016020">
    <property type="term" value="C:membrane"/>
    <property type="evidence" value="ECO:0007669"/>
    <property type="project" value="InterPro"/>
</dbReference>
<keyword evidence="6" id="KW-0418">Kinase</keyword>
<comment type="caution">
    <text evidence="6">The sequence shown here is derived from an EMBL/GenBank/DDBJ whole genome shotgun (WGS) entry which is preliminary data.</text>
</comment>
<keyword evidence="3" id="KW-0175">Coiled coil</keyword>
<dbReference type="Pfam" id="PF06580">
    <property type="entry name" value="His_kinase"/>
    <property type="match status" value="1"/>
</dbReference>
<evidence type="ECO:0000259" key="5">
    <source>
        <dbReference type="PROSITE" id="PS50109"/>
    </source>
</evidence>
<dbReference type="PANTHER" id="PTHR34220">
    <property type="entry name" value="SENSOR HISTIDINE KINASE YPDA"/>
    <property type="match status" value="1"/>
</dbReference>
<feature type="coiled-coil region" evidence="3">
    <location>
        <begin position="166"/>
        <end position="200"/>
    </location>
</feature>
<evidence type="ECO:0000256" key="3">
    <source>
        <dbReference type="SAM" id="Coils"/>
    </source>
</evidence>
<dbReference type="PRINTS" id="PR00344">
    <property type="entry name" value="BCTRLSENSOR"/>
</dbReference>
<feature type="transmembrane region" description="Helical" evidence="4">
    <location>
        <begin position="21"/>
        <end position="46"/>
    </location>
</feature>
<feature type="transmembrane region" description="Helical" evidence="4">
    <location>
        <begin position="99"/>
        <end position="123"/>
    </location>
</feature>
<dbReference type="AlphaFoldDB" id="A0A327WRX5"/>
<reference evidence="6 7" key="1">
    <citation type="submission" date="2018-06" db="EMBL/GenBank/DDBJ databases">
        <title>Genomic Encyclopedia of Archaeal and Bacterial Type Strains, Phase II (KMG-II): from individual species to whole genera.</title>
        <authorList>
            <person name="Goeker M."/>
        </authorList>
    </citation>
    <scope>NUCLEOTIDE SEQUENCE [LARGE SCALE GENOMIC DNA]</scope>
    <source>
        <strain evidence="6 7">DSM 21851</strain>
    </source>
</reference>
<dbReference type="PROSITE" id="PS50109">
    <property type="entry name" value="HIS_KIN"/>
    <property type="match status" value="1"/>
</dbReference>
<dbReference type="SUPFAM" id="SSF55874">
    <property type="entry name" value="ATPase domain of HSP90 chaperone/DNA topoisomerase II/histidine kinase"/>
    <property type="match status" value="1"/>
</dbReference>
<evidence type="ECO:0000313" key="7">
    <source>
        <dbReference type="Proteomes" id="UP000248790"/>
    </source>
</evidence>
<keyword evidence="4" id="KW-0472">Membrane</keyword>
<dbReference type="GO" id="GO:0000155">
    <property type="term" value="F:phosphorelay sensor kinase activity"/>
    <property type="evidence" value="ECO:0007669"/>
    <property type="project" value="InterPro"/>
</dbReference>